<feature type="non-terminal residue" evidence="4">
    <location>
        <position position="370"/>
    </location>
</feature>
<feature type="domain" description="Sulfatase N-terminal" evidence="3">
    <location>
        <begin position="7"/>
        <end position="314"/>
    </location>
</feature>
<dbReference type="Pfam" id="PF00884">
    <property type="entry name" value="Sulfatase"/>
    <property type="match status" value="1"/>
</dbReference>
<evidence type="ECO:0000313" key="4">
    <source>
        <dbReference type="EMBL" id="KKK65386.1"/>
    </source>
</evidence>
<dbReference type="PANTHER" id="PTHR42693:SF53">
    <property type="entry name" value="ENDO-4-O-SULFATASE"/>
    <property type="match status" value="1"/>
</dbReference>
<name>A0A0F8ZZN6_9ZZZZ</name>
<dbReference type="CDD" id="cd16034">
    <property type="entry name" value="sulfatase_like"/>
    <property type="match status" value="1"/>
</dbReference>
<proteinExistence type="inferred from homology"/>
<keyword evidence="2" id="KW-0378">Hydrolase</keyword>
<feature type="non-terminal residue" evidence="4">
    <location>
        <position position="1"/>
    </location>
</feature>
<dbReference type="SUPFAM" id="SSF53649">
    <property type="entry name" value="Alkaline phosphatase-like"/>
    <property type="match status" value="1"/>
</dbReference>
<dbReference type="PANTHER" id="PTHR42693">
    <property type="entry name" value="ARYLSULFATASE FAMILY MEMBER"/>
    <property type="match status" value="1"/>
</dbReference>
<sequence length="370" mass="41870">MKQDPVITPNIDRFAANALSLDNAVSGCPLCSPYRASLLTGRYPQSNGVITNCSSFNPGIELAEDQTCISDVLKGAGYSCGYIGKWHLDDPTKPGGEKWDIFTPPGPKRHGFDFWYAYGCHSSHFRPWYYRDRPEKIRVEQWGPEHETDTAIDFIKKRDPGKPFALFMSWNPPHPPYICPGKYRKMYQGKDLPRRKNFRNDPFRNRRWAKYSRVKDPADAQAPYFGAVSSLDDQFQRLLNALAEQGLDKNTIVVLSSDHGEKLGSHGMMSKVSWHEESVGIPFIIRYPGVVKTGRDDLLFNTVDVMPSLLSLMGLGIPKAVEGRDFAGILRGGKGGRPTSMKMEGPRIKPMRFKTRVERLRLGWRALRTT</sequence>
<gene>
    <name evidence="4" type="ORF">LCGC14_2974650</name>
</gene>
<dbReference type="AlphaFoldDB" id="A0A0F8ZZN6"/>
<evidence type="ECO:0000256" key="2">
    <source>
        <dbReference type="ARBA" id="ARBA00022801"/>
    </source>
</evidence>
<evidence type="ECO:0000256" key="1">
    <source>
        <dbReference type="ARBA" id="ARBA00008779"/>
    </source>
</evidence>
<dbReference type="EMBL" id="LAZR01060580">
    <property type="protein sequence ID" value="KKK65386.1"/>
    <property type="molecule type" value="Genomic_DNA"/>
</dbReference>
<dbReference type="InterPro" id="IPR050738">
    <property type="entry name" value="Sulfatase"/>
</dbReference>
<comment type="similarity">
    <text evidence="1">Belongs to the sulfatase family.</text>
</comment>
<dbReference type="Gene3D" id="3.40.720.10">
    <property type="entry name" value="Alkaline Phosphatase, subunit A"/>
    <property type="match status" value="1"/>
</dbReference>
<accession>A0A0F8ZZN6</accession>
<protein>
    <recommendedName>
        <fullName evidence="3">Sulfatase N-terminal domain-containing protein</fullName>
    </recommendedName>
</protein>
<evidence type="ECO:0000259" key="3">
    <source>
        <dbReference type="Pfam" id="PF00884"/>
    </source>
</evidence>
<comment type="caution">
    <text evidence="4">The sequence shown here is derived from an EMBL/GenBank/DDBJ whole genome shotgun (WGS) entry which is preliminary data.</text>
</comment>
<dbReference type="GO" id="GO:0004065">
    <property type="term" value="F:arylsulfatase activity"/>
    <property type="evidence" value="ECO:0007669"/>
    <property type="project" value="TreeGrafter"/>
</dbReference>
<reference evidence="4" key="1">
    <citation type="journal article" date="2015" name="Nature">
        <title>Complex archaea that bridge the gap between prokaryotes and eukaryotes.</title>
        <authorList>
            <person name="Spang A."/>
            <person name="Saw J.H."/>
            <person name="Jorgensen S.L."/>
            <person name="Zaremba-Niedzwiedzka K."/>
            <person name="Martijn J."/>
            <person name="Lind A.E."/>
            <person name="van Eijk R."/>
            <person name="Schleper C."/>
            <person name="Guy L."/>
            <person name="Ettema T.J."/>
        </authorList>
    </citation>
    <scope>NUCLEOTIDE SEQUENCE</scope>
</reference>
<organism evidence="4">
    <name type="scientific">marine sediment metagenome</name>
    <dbReference type="NCBI Taxonomy" id="412755"/>
    <lineage>
        <taxon>unclassified sequences</taxon>
        <taxon>metagenomes</taxon>
        <taxon>ecological metagenomes</taxon>
    </lineage>
</organism>
<dbReference type="InterPro" id="IPR000917">
    <property type="entry name" value="Sulfatase_N"/>
</dbReference>
<dbReference type="InterPro" id="IPR017850">
    <property type="entry name" value="Alkaline_phosphatase_core_sf"/>
</dbReference>